<keyword evidence="6" id="KW-0539">Nucleus</keyword>
<sequence>MTYEGMITNYEMFNIIIANRKLRGIKKGAPLKGISDFQDYEYFWVEEKIYQLLSDEDERGRTKGKINQFLSSIKKFKLTAGEVIQIINLKPTSLLELRLILNPKTFSGLDQSELEELLEESQKTWMKNEK</sequence>
<dbReference type="PANTHER" id="PTHR15561">
    <property type="entry name" value="CALCITONIN GENE-RELATED PEPTIDE-RECEPTOR COMPONENT PROTEIN"/>
    <property type="match status" value="1"/>
</dbReference>
<dbReference type="Gene3D" id="1.20.1250.40">
    <property type="match status" value="1"/>
</dbReference>
<dbReference type="OrthoDB" id="1746530at2759"/>
<evidence type="ECO:0000313" key="7">
    <source>
        <dbReference type="EMBL" id="KAJ5080771.1"/>
    </source>
</evidence>
<comment type="caution">
    <text evidence="7">The sequence shown here is derived from an EMBL/GenBank/DDBJ whole genome shotgun (WGS) entry which is preliminary data.</text>
</comment>
<proteinExistence type="inferred from homology"/>
<dbReference type="SUPFAM" id="SSF47819">
    <property type="entry name" value="HRDC-like"/>
    <property type="match status" value="1"/>
</dbReference>
<dbReference type="InterPro" id="IPR038324">
    <property type="entry name" value="Rpb4/RPC9_sf"/>
</dbReference>
<keyword evidence="8" id="KW-1185">Reference proteome</keyword>
<evidence type="ECO:0000256" key="3">
    <source>
        <dbReference type="ARBA" id="ARBA00016672"/>
    </source>
</evidence>
<name>A0A9Q0RH35_ANAIG</name>
<dbReference type="Pfam" id="PF03874">
    <property type="entry name" value="RNA_pol_Rpb4"/>
    <property type="match status" value="1"/>
</dbReference>
<dbReference type="GO" id="GO:0005666">
    <property type="term" value="C:RNA polymerase III complex"/>
    <property type="evidence" value="ECO:0007669"/>
    <property type="project" value="InterPro"/>
</dbReference>
<comment type="similarity">
    <text evidence="2">Belongs to the eukaryotic RPC9 RNA polymerase subunit family.</text>
</comment>
<dbReference type="Proteomes" id="UP001149090">
    <property type="component" value="Unassembled WGS sequence"/>
</dbReference>
<comment type="subcellular location">
    <subcellularLocation>
        <location evidence="1">Nucleus</location>
    </subcellularLocation>
</comment>
<dbReference type="PANTHER" id="PTHR15561:SF0">
    <property type="entry name" value="DNA-DIRECTED RNA POLYMERASE III SUBUNIT RPC9"/>
    <property type="match status" value="1"/>
</dbReference>
<dbReference type="InterPro" id="IPR010997">
    <property type="entry name" value="HRDC-like_sf"/>
</dbReference>
<dbReference type="AlphaFoldDB" id="A0A9Q0RH35"/>
<evidence type="ECO:0000256" key="1">
    <source>
        <dbReference type="ARBA" id="ARBA00004123"/>
    </source>
</evidence>
<evidence type="ECO:0000256" key="4">
    <source>
        <dbReference type="ARBA" id="ARBA00022478"/>
    </source>
</evidence>
<protein>
    <recommendedName>
        <fullName evidence="3">DNA-directed RNA polymerase III subunit RPC9</fullName>
    </recommendedName>
</protein>
<evidence type="ECO:0000256" key="6">
    <source>
        <dbReference type="ARBA" id="ARBA00023242"/>
    </source>
</evidence>
<evidence type="ECO:0000313" key="8">
    <source>
        <dbReference type="Proteomes" id="UP001149090"/>
    </source>
</evidence>
<organism evidence="7 8">
    <name type="scientific">Anaeramoeba ignava</name>
    <name type="common">Anaerobic marine amoeba</name>
    <dbReference type="NCBI Taxonomy" id="1746090"/>
    <lineage>
        <taxon>Eukaryota</taxon>
        <taxon>Metamonada</taxon>
        <taxon>Anaeramoebidae</taxon>
        <taxon>Anaeramoeba</taxon>
    </lineage>
</organism>
<dbReference type="InterPro" id="IPR038846">
    <property type="entry name" value="RPC9"/>
</dbReference>
<accession>A0A9Q0RH35</accession>
<dbReference type="GO" id="GO:0006384">
    <property type="term" value="P:transcription initiation at RNA polymerase III promoter"/>
    <property type="evidence" value="ECO:0007669"/>
    <property type="project" value="InterPro"/>
</dbReference>
<dbReference type="EMBL" id="JAPDFW010000001">
    <property type="protein sequence ID" value="KAJ5080771.1"/>
    <property type="molecule type" value="Genomic_DNA"/>
</dbReference>
<keyword evidence="5" id="KW-0804">Transcription</keyword>
<gene>
    <name evidence="7" type="ORF">M0811_13749</name>
</gene>
<dbReference type="InterPro" id="IPR005574">
    <property type="entry name" value="Rpb4/RPC9"/>
</dbReference>
<evidence type="ECO:0000256" key="5">
    <source>
        <dbReference type="ARBA" id="ARBA00023163"/>
    </source>
</evidence>
<evidence type="ECO:0000256" key="2">
    <source>
        <dbReference type="ARBA" id="ARBA00006898"/>
    </source>
</evidence>
<keyword evidence="4" id="KW-0240">DNA-directed RNA polymerase</keyword>
<reference evidence="7" key="1">
    <citation type="submission" date="2022-10" db="EMBL/GenBank/DDBJ databases">
        <title>Novel sulphate-reducing endosymbionts in the free-living metamonad Anaeramoeba.</title>
        <authorList>
            <person name="Jerlstrom-Hultqvist J."/>
            <person name="Cepicka I."/>
            <person name="Gallot-Lavallee L."/>
            <person name="Salas-Leiva D."/>
            <person name="Curtis B.A."/>
            <person name="Zahonova K."/>
            <person name="Pipaliya S."/>
            <person name="Dacks J."/>
            <person name="Roger A.J."/>
        </authorList>
    </citation>
    <scope>NUCLEOTIDE SEQUENCE</scope>
    <source>
        <strain evidence="7">BMAN</strain>
    </source>
</reference>
<dbReference type="GO" id="GO:0000166">
    <property type="term" value="F:nucleotide binding"/>
    <property type="evidence" value="ECO:0007669"/>
    <property type="project" value="InterPro"/>
</dbReference>